<dbReference type="PROSITE" id="PS50853">
    <property type="entry name" value="FN3"/>
    <property type="match status" value="1"/>
</dbReference>
<evidence type="ECO:0000256" key="2">
    <source>
        <dbReference type="SAM" id="MobiDB-lite"/>
    </source>
</evidence>
<protein>
    <submittedName>
        <fullName evidence="4">Putative twitchin</fullName>
    </submittedName>
</protein>
<proteinExistence type="predicted"/>
<comment type="caution">
    <text evidence="4">The sequence shown here is derived from an EMBL/GenBank/DDBJ whole genome shotgun (WGS) entry which is preliminary data.</text>
</comment>
<feature type="region of interest" description="Disordered" evidence="2">
    <location>
        <begin position="101"/>
        <end position="142"/>
    </location>
</feature>
<dbReference type="PANTHER" id="PTHR13817">
    <property type="entry name" value="TITIN"/>
    <property type="match status" value="1"/>
</dbReference>
<evidence type="ECO:0000313" key="5">
    <source>
        <dbReference type="Proteomes" id="UP000230750"/>
    </source>
</evidence>
<dbReference type="InterPro" id="IPR036116">
    <property type="entry name" value="FN3_sf"/>
</dbReference>
<dbReference type="FunFam" id="2.60.40.10:FF:000127">
    <property type="entry name" value="titin isoform X1"/>
    <property type="match status" value="1"/>
</dbReference>
<dbReference type="InterPro" id="IPR050964">
    <property type="entry name" value="Striated_Muscle_Regulatory"/>
</dbReference>
<dbReference type="PANTHER" id="PTHR13817:SF151">
    <property type="entry name" value="TITIN"/>
    <property type="match status" value="1"/>
</dbReference>
<dbReference type="EMBL" id="MRZV01000004">
    <property type="protein sequence ID" value="PIK62854.1"/>
    <property type="molecule type" value="Genomic_DNA"/>
</dbReference>
<keyword evidence="1" id="KW-0677">Repeat</keyword>
<dbReference type="AlphaFoldDB" id="A0A2G8LRK4"/>
<dbReference type="CDD" id="cd00063">
    <property type="entry name" value="FN3"/>
    <property type="match status" value="1"/>
</dbReference>
<keyword evidence="5" id="KW-1185">Reference proteome</keyword>
<evidence type="ECO:0000259" key="3">
    <source>
        <dbReference type="PROSITE" id="PS50853"/>
    </source>
</evidence>
<gene>
    <name evidence="4" type="ORF">BSL78_00188</name>
</gene>
<dbReference type="OrthoDB" id="504170at2759"/>
<dbReference type="Gene3D" id="2.60.40.10">
    <property type="entry name" value="Immunoglobulins"/>
    <property type="match status" value="2"/>
</dbReference>
<dbReference type="GO" id="GO:0045214">
    <property type="term" value="P:sarcomere organization"/>
    <property type="evidence" value="ECO:0007669"/>
    <property type="project" value="TreeGrafter"/>
</dbReference>
<accession>A0A2G8LRK4</accession>
<feature type="domain" description="Fibronectin type-III" evidence="3">
    <location>
        <begin position="7"/>
        <end position="100"/>
    </location>
</feature>
<reference evidence="4 5" key="1">
    <citation type="journal article" date="2017" name="PLoS Biol.">
        <title>The sea cucumber genome provides insights into morphological evolution and visceral regeneration.</title>
        <authorList>
            <person name="Zhang X."/>
            <person name="Sun L."/>
            <person name="Yuan J."/>
            <person name="Sun Y."/>
            <person name="Gao Y."/>
            <person name="Zhang L."/>
            <person name="Li S."/>
            <person name="Dai H."/>
            <person name="Hamel J.F."/>
            <person name="Liu C."/>
            <person name="Yu Y."/>
            <person name="Liu S."/>
            <person name="Lin W."/>
            <person name="Guo K."/>
            <person name="Jin S."/>
            <person name="Xu P."/>
            <person name="Storey K.B."/>
            <person name="Huan P."/>
            <person name="Zhang T."/>
            <person name="Zhou Y."/>
            <person name="Zhang J."/>
            <person name="Lin C."/>
            <person name="Li X."/>
            <person name="Xing L."/>
            <person name="Huo D."/>
            <person name="Sun M."/>
            <person name="Wang L."/>
            <person name="Mercier A."/>
            <person name="Li F."/>
            <person name="Yang H."/>
            <person name="Xiang J."/>
        </authorList>
    </citation>
    <scope>NUCLEOTIDE SEQUENCE [LARGE SCALE GENOMIC DNA]</scope>
    <source>
        <strain evidence="4">Shaxun</strain>
        <tissue evidence="4">Muscle</tissue>
    </source>
</reference>
<dbReference type="InterPro" id="IPR003961">
    <property type="entry name" value="FN3_dom"/>
</dbReference>
<dbReference type="GO" id="GO:0031430">
    <property type="term" value="C:M band"/>
    <property type="evidence" value="ECO:0007669"/>
    <property type="project" value="TreeGrafter"/>
</dbReference>
<dbReference type="Proteomes" id="UP000230750">
    <property type="component" value="Unassembled WGS sequence"/>
</dbReference>
<dbReference type="SMART" id="SM00060">
    <property type="entry name" value="FN3"/>
    <property type="match status" value="1"/>
</dbReference>
<organism evidence="4 5">
    <name type="scientific">Stichopus japonicus</name>
    <name type="common">Sea cucumber</name>
    <dbReference type="NCBI Taxonomy" id="307972"/>
    <lineage>
        <taxon>Eukaryota</taxon>
        <taxon>Metazoa</taxon>
        <taxon>Echinodermata</taxon>
        <taxon>Eleutherozoa</taxon>
        <taxon>Echinozoa</taxon>
        <taxon>Holothuroidea</taxon>
        <taxon>Aspidochirotacea</taxon>
        <taxon>Aspidochirotida</taxon>
        <taxon>Stichopodidae</taxon>
        <taxon>Apostichopus</taxon>
    </lineage>
</organism>
<dbReference type="SUPFAM" id="SSF49265">
    <property type="entry name" value="Fibronectin type III"/>
    <property type="match status" value="1"/>
</dbReference>
<evidence type="ECO:0000256" key="1">
    <source>
        <dbReference type="ARBA" id="ARBA00022737"/>
    </source>
</evidence>
<dbReference type="PRINTS" id="PR00014">
    <property type="entry name" value="FNTYPEIII"/>
</dbReference>
<dbReference type="STRING" id="307972.A0A2G8LRK4"/>
<sequence length="142" mass="15250">MSDPPEQPGKPVIKEIDRGYVSISWEPPENDGGAPITAYIVEKKDEDGDWEQCNSFPVKDTTFSISNLKENKEVKFRVKAKNKAGVSDPSKGSEFVLPVSQTTAPASPGVPEAVNVGKDSVDLEWTKPPSDGGAPVKGNPKI</sequence>
<dbReference type="Pfam" id="PF00041">
    <property type="entry name" value="fn3"/>
    <property type="match status" value="1"/>
</dbReference>
<name>A0A2G8LRK4_STIJA</name>
<dbReference type="InterPro" id="IPR013783">
    <property type="entry name" value="Ig-like_fold"/>
</dbReference>
<evidence type="ECO:0000313" key="4">
    <source>
        <dbReference type="EMBL" id="PIK62854.1"/>
    </source>
</evidence>